<feature type="region of interest" description="Disordered" evidence="2">
    <location>
        <begin position="870"/>
        <end position="907"/>
    </location>
</feature>
<dbReference type="SMART" id="SM00343">
    <property type="entry name" value="ZnF_C2HC"/>
    <property type="match status" value="2"/>
</dbReference>
<dbReference type="Gene3D" id="3.10.10.10">
    <property type="entry name" value="HIV Type 1 Reverse Transcriptase, subunit A, domain 1"/>
    <property type="match status" value="1"/>
</dbReference>
<evidence type="ECO:0000313" key="4">
    <source>
        <dbReference type="Proteomes" id="UP000887569"/>
    </source>
</evidence>
<dbReference type="Gene3D" id="3.30.70.270">
    <property type="match status" value="1"/>
</dbReference>
<dbReference type="SUPFAM" id="SSF56672">
    <property type="entry name" value="DNA/RNA polymerases"/>
    <property type="match status" value="1"/>
</dbReference>
<dbReference type="SUPFAM" id="SSF57756">
    <property type="entry name" value="Retrovirus zinc finger-like domains"/>
    <property type="match status" value="1"/>
</dbReference>
<keyword evidence="1" id="KW-0479">Metal-binding</keyword>
<evidence type="ECO:0000313" key="5">
    <source>
        <dbReference type="WBParaSite" id="PgB04_g043_t02"/>
    </source>
</evidence>
<dbReference type="InterPro" id="IPR001878">
    <property type="entry name" value="Znf_CCHC"/>
</dbReference>
<accession>A0A914ZJU0</accession>
<reference evidence="5" key="1">
    <citation type="submission" date="2022-11" db="UniProtKB">
        <authorList>
            <consortium name="WormBaseParasite"/>
        </authorList>
    </citation>
    <scope>IDENTIFICATION</scope>
</reference>
<dbReference type="PANTHER" id="PTHR47331:SF5">
    <property type="entry name" value="RIBONUCLEASE H"/>
    <property type="match status" value="1"/>
</dbReference>
<dbReference type="GO" id="GO:0019899">
    <property type="term" value="F:enzyme binding"/>
    <property type="evidence" value="ECO:0007669"/>
    <property type="project" value="UniProtKB-ARBA"/>
</dbReference>
<dbReference type="Gene3D" id="1.20.5.1890">
    <property type="match status" value="1"/>
</dbReference>
<dbReference type="Pfam" id="PF05380">
    <property type="entry name" value="Peptidase_A17"/>
    <property type="match status" value="1"/>
</dbReference>
<keyword evidence="4" id="KW-1185">Reference proteome</keyword>
<dbReference type="GO" id="GO:0008270">
    <property type="term" value="F:zinc ion binding"/>
    <property type="evidence" value="ECO:0007669"/>
    <property type="project" value="UniProtKB-KW"/>
</dbReference>
<organism evidence="4 5">
    <name type="scientific">Parascaris univalens</name>
    <name type="common">Nematode worm</name>
    <dbReference type="NCBI Taxonomy" id="6257"/>
    <lineage>
        <taxon>Eukaryota</taxon>
        <taxon>Metazoa</taxon>
        <taxon>Ecdysozoa</taxon>
        <taxon>Nematoda</taxon>
        <taxon>Chromadorea</taxon>
        <taxon>Rhabditida</taxon>
        <taxon>Spirurina</taxon>
        <taxon>Ascaridomorpha</taxon>
        <taxon>Ascaridoidea</taxon>
        <taxon>Ascarididae</taxon>
        <taxon>Parascaris</taxon>
    </lineage>
</organism>
<protein>
    <submittedName>
        <fullName evidence="5">CCHC-type domain-containing protein</fullName>
    </submittedName>
</protein>
<feature type="domain" description="CCHC-type" evidence="3">
    <location>
        <begin position="162"/>
        <end position="177"/>
    </location>
</feature>
<sequence length="1317" mass="150782">ASVERILQQLEQQGENIDNSQTELCIEKRLPRWALLEVEQAKEADAAWSVRKLRDKLQAIVRIRENMRTAAIGKPTHEGRQAQRQAGRREQRNLGGVKLEEGLHHTSALPAVAKRQTKGKDRRSDLTRQVCAFCCEPHWADSCPRFTTLKERFDRARQLRLCFKCLREGHNQNDCTRNVSCYHCKRKGHPTALCKTWHRSQQGKEENPVGETHTQTIRTVAAIATPEQQERDKTVLLLSTFVEVRGDAPHTKTIKVPVLFDVGSERSFITEEIVQQLGIEVTHKEPLIVDGFGGTHITHCTSARVKLKMKRTDGRFFTMFANSVPRLVSEIAIAKLTEKTLRRIRSTRSITLPTVTLKPQILVGADYFHEIFRGSASTKLPSGFHLIRTCLGDMISGQGRSSRHGTLSKIKPANRCCCNVASAKDELEKFWSLELVGVRDPPLQTDDELAMKRFNESITFKDGRYYCSWPWKEDGGKLDSNFGLCMGRLKTSLKHLQKDPELLHAYEKTFDEQLKTGIIEDVTNTPPEGPVYYMPHQAVVRPGKATTKIRIVYDASSKTRKEGHSLNDVLLRGPLLLTNLCGVLLRVRLAPILITADVEKAFLQIGLHHDQRDAVRFIWVKDVTAPVSSTNLRVFRFTRVPFGVISSPFLLNATIQYHLKRKTTEIREEIQDNIYVDNVFLTAHQIPAAIEKGQEAKRVFEEADMNLREFRSNNREVLSALNKDSDSLHQSATLLGIVWDLQKDTMVFNTKKWDNWPATKRQFLAYTAEFYDPLGLFTPATLPLKLFLQHLWKKEYDWDQPFDNTDREIVIVAEDGLPRAEWKLGKVEKLYKNHEGKTKTVDVKMPNGHVLKRPVSMLYPLEVSEEEREALPTTKSKEFVNHPADQNLQAEETEEAEETRTKPETHRTRHAHALSIVLVILFATFALTSSAPTNLQFHVCAKYGHGLYVKIPDKLNCKEVREEMHSSSQIVEVLNRAFITANATFCAKVLRTVCTKCFLRWSLAVTRDETTVQNMTASQCMEMRRSQQLNGIRLEQIDANRWSSKQPTEYSYGWIGTRCHTTTNYRMEQGVIKFYDGLSRTSGCNKTLGKCITATETILWDPSELADRCPYRTLGKANAQVSHRFVTIPTMQAVFVRSKKMQNDTSLDTVCKFRRAEVMKNGVVIEFSPEEQPPRETSNGILSKRILFVEELPEEINKKSDTSVNAKLQFLWNSLSEREQRITQEIRHRICEQHNRMLWLIGALSRTDPTTAARVLLRRMDIAAENIGDLLEVFPCKKLEVYEVFANHEVQGKCYRDLPVRYKDKILFVHLRSLETK</sequence>
<dbReference type="Pfam" id="PF24664">
    <property type="entry name" value="Monjiviricetes_fusion"/>
    <property type="match status" value="1"/>
</dbReference>
<dbReference type="WBParaSite" id="PgB04_g043_t02">
    <property type="protein sequence ID" value="PgB04_g043_t02"/>
    <property type="gene ID" value="PgB04_g043"/>
</dbReference>
<dbReference type="SUPFAM" id="SSF161008">
    <property type="entry name" value="Viral glycoprotein ectodomain-like"/>
    <property type="match status" value="1"/>
</dbReference>
<evidence type="ECO:0000256" key="1">
    <source>
        <dbReference type="PROSITE-ProRule" id="PRU00047"/>
    </source>
</evidence>
<evidence type="ECO:0000259" key="3">
    <source>
        <dbReference type="PROSITE" id="PS50158"/>
    </source>
</evidence>
<dbReference type="InterPro" id="IPR008737">
    <property type="entry name" value="DUF1758"/>
</dbReference>
<dbReference type="InterPro" id="IPR043502">
    <property type="entry name" value="DNA/RNA_pol_sf"/>
</dbReference>
<proteinExistence type="predicted"/>
<dbReference type="InterPro" id="IPR036875">
    <property type="entry name" value="Znf_CCHC_sf"/>
</dbReference>
<dbReference type="InterPro" id="IPR008042">
    <property type="entry name" value="Retrotrans_Pao"/>
</dbReference>
<dbReference type="Pfam" id="PF05585">
    <property type="entry name" value="DUF1758"/>
    <property type="match status" value="1"/>
</dbReference>
<keyword evidence="1" id="KW-0863">Zinc-finger</keyword>
<dbReference type="GO" id="GO:0003676">
    <property type="term" value="F:nucleic acid binding"/>
    <property type="evidence" value="ECO:0007669"/>
    <property type="project" value="InterPro"/>
</dbReference>
<keyword evidence="1" id="KW-0862">Zinc</keyword>
<dbReference type="Gene3D" id="4.10.60.10">
    <property type="entry name" value="Zinc finger, CCHC-type"/>
    <property type="match status" value="1"/>
</dbReference>
<dbReference type="PROSITE" id="PS50158">
    <property type="entry name" value="ZF_CCHC"/>
    <property type="match status" value="1"/>
</dbReference>
<dbReference type="InterPro" id="IPR043128">
    <property type="entry name" value="Rev_trsase/Diguanyl_cyclase"/>
</dbReference>
<evidence type="ECO:0000256" key="2">
    <source>
        <dbReference type="SAM" id="MobiDB-lite"/>
    </source>
</evidence>
<dbReference type="PANTHER" id="PTHR47331">
    <property type="entry name" value="PHD-TYPE DOMAIN-CONTAINING PROTEIN"/>
    <property type="match status" value="1"/>
</dbReference>
<name>A0A914ZJU0_PARUN</name>
<dbReference type="Proteomes" id="UP000887569">
    <property type="component" value="Unplaced"/>
</dbReference>